<dbReference type="EMBL" id="AP014680">
    <property type="protein sequence ID" value="BAP86153.1"/>
    <property type="molecule type" value="Genomic_DNA"/>
</dbReference>
<dbReference type="SUPFAM" id="SSF53474">
    <property type="entry name" value="alpha/beta-Hydrolases"/>
    <property type="match status" value="1"/>
</dbReference>
<dbReference type="GO" id="GO:0016787">
    <property type="term" value="F:hydrolase activity"/>
    <property type="evidence" value="ECO:0007669"/>
    <property type="project" value="UniProtKB-KW"/>
</dbReference>
<dbReference type="Pfam" id="PF06028">
    <property type="entry name" value="DUF915"/>
    <property type="match status" value="1"/>
</dbReference>
<proteinExistence type="predicted"/>
<organism evidence="2 3">
    <name type="scientific">Paucilactobacillus hokkaidonensis JCM 18461</name>
    <dbReference type="NCBI Taxonomy" id="1291742"/>
    <lineage>
        <taxon>Bacteria</taxon>
        <taxon>Bacillati</taxon>
        <taxon>Bacillota</taxon>
        <taxon>Bacilli</taxon>
        <taxon>Lactobacillales</taxon>
        <taxon>Lactobacillaceae</taxon>
        <taxon>Paucilactobacillus</taxon>
    </lineage>
</organism>
<protein>
    <submittedName>
        <fullName evidence="2">Cell surface hydrolase</fullName>
    </submittedName>
</protein>
<dbReference type="KEGG" id="lho:LOOC260_116460"/>
<reference evidence="2 3" key="1">
    <citation type="submission" date="2014-11" db="EMBL/GenBank/DDBJ databases">
        <title>Complete genome sequence and analysis of Lactobacillus hokkaidonensis LOOC260T.</title>
        <authorList>
            <person name="Tanizawa Y."/>
            <person name="Tohno M."/>
            <person name="Kaminuma E."/>
            <person name="Nakamura Y."/>
            <person name="Arita M."/>
        </authorList>
    </citation>
    <scope>NUCLEOTIDE SEQUENCE [LARGE SCALE GENOMIC DNA]</scope>
    <source>
        <strain evidence="2 3">LOOC260</strain>
    </source>
</reference>
<dbReference type="Gene3D" id="3.40.50.1820">
    <property type="entry name" value="alpha/beta hydrolase"/>
    <property type="match status" value="1"/>
</dbReference>
<dbReference type="InterPro" id="IPR029058">
    <property type="entry name" value="AB_hydrolase_fold"/>
</dbReference>
<feature type="chain" id="PRO_5039561203" evidence="1">
    <location>
        <begin position="20"/>
        <end position="283"/>
    </location>
</feature>
<dbReference type="AlphaFoldDB" id="A0A0A1GYS5"/>
<dbReference type="RefSeq" id="WP_052467343.1">
    <property type="nucleotide sequence ID" value="NZ_AP014680.1"/>
</dbReference>
<dbReference type="STRING" id="1291742.LOOC260_116460"/>
<evidence type="ECO:0000256" key="1">
    <source>
        <dbReference type="SAM" id="SignalP"/>
    </source>
</evidence>
<dbReference type="InterPro" id="IPR010315">
    <property type="entry name" value="DUF915_hydro-like"/>
</dbReference>
<gene>
    <name evidence="2" type="ORF">LOOC260_116460</name>
</gene>
<evidence type="ECO:0000313" key="2">
    <source>
        <dbReference type="EMBL" id="BAP86153.1"/>
    </source>
</evidence>
<dbReference type="HOGENOM" id="CLU_077377_0_0_9"/>
<name>A0A0A1GYS5_9LACO</name>
<sequence>MRKKVWLLLVGCLSLFLLAGCGRQNTARKIVKHSQPVPTIFVHGLLGSSQSTDKMIAAAEKSGQAKKMMTINVQSDGQLQITGKYNHKIKNPIIQVNFINNEASVQTQTKWLTTVLHDLKTTDHVTNYNAVAHSAGNVTLLETEMKATKSIPKLKRLVVIAGPFNGVIGMNDAANANQLQKNGKPKIIYPANAWYPSYSQLLSWRHGFPANVKILNIYGDLDDGTNSDGMVTEQSELSIHYLLRGLHDSIKNVKITGQNAAHSSLHHNKLVNQQIIKFLWNNN</sequence>
<dbReference type="PROSITE" id="PS51257">
    <property type="entry name" value="PROKAR_LIPOPROTEIN"/>
    <property type="match status" value="1"/>
</dbReference>
<keyword evidence="1" id="KW-0732">Signal</keyword>
<accession>A0A0A1GYS5</accession>
<evidence type="ECO:0000313" key="3">
    <source>
        <dbReference type="Proteomes" id="UP000031620"/>
    </source>
</evidence>
<feature type="signal peptide" evidence="1">
    <location>
        <begin position="1"/>
        <end position="19"/>
    </location>
</feature>
<dbReference type="Proteomes" id="UP000031620">
    <property type="component" value="Chromosome"/>
</dbReference>
<keyword evidence="2" id="KW-0378">Hydrolase</keyword>